<dbReference type="GO" id="GO:0030623">
    <property type="term" value="F:U5 snRNA binding"/>
    <property type="evidence" value="ECO:0007669"/>
    <property type="project" value="TreeGrafter"/>
</dbReference>
<feature type="domain" description="DUF6826" evidence="2">
    <location>
        <begin position="88"/>
        <end position="134"/>
    </location>
</feature>
<accession>A0A9N9ASG2</accession>
<name>A0A9N9ASG2_9GLOM</name>
<dbReference type="Proteomes" id="UP000789405">
    <property type="component" value="Unassembled WGS sequence"/>
</dbReference>
<dbReference type="Pfam" id="PF20713">
    <property type="entry name" value="DUF6826"/>
    <property type="match status" value="1"/>
</dbReference>
<dbReference type="GO" id="GO:0071013">
    <property type="term" value="C:catalytic step 2 spliceosome"/>
    <property type="evidence" value="ECO:0007669"/>
    <property type="project" value="TreeGrafter"/>
</dbReference>
<dbReference type="InterPro" id="IPR019580">
    <property type="entry name" value="Prp8_U6-snRNA-bd"/>
</dbReference>
<gene>
    <name evidence="3" type="ORF">DERYTH_LOCUS4826</name>
</gene>
<keyword evidence="4" id="KW-1185">Reference proteome</keyword>
<sequence>GLKENKGLDSETESKVSKMIDVKKADKRKVEKLFPLMDITNEQEVVVTSKKRRVDNSASSAGLHSITRSEAYKSKYLIETPLNKALAEEGVQKWFNGLMEVVSSLWESVAARDTHNVLYLNGLKPDISVFNVEDGGAVFSKAAVGLYPGHGPTSTTSTVLCGLPNRRGMNHEEDQLIPNLLRYLKPWESEFIDSTCVGRIYILNVKKLMPKIEKDLEDSWDHAYDKGSDMIQALGGVEGILEHTLFKETYIVIWEGLFLNKASGFEENMR</sequence>
<feature type="non-terminal residue" evidence="3">
    <location>
        <position position="270"/>
    </location>
</feature>
<protein>
    <submittedName>
        <fullName evidence="3">28326_t:CDS:1</fullName>
    </submittedName>
</protein>
<dbReference type="PANTHER" id="PTHR11140">
    <property type="entry name" value="PRE-MRNA SPLICING FACTOR PRP8"/>
    <property type="match status" value="1"/>
</dbReference>
<evidence type="ECO:0000259" key="1">
    <source>
        <dbReference type="Pfam" id="PF10596"/>
    </source>
</evidence>
<dbReference type="Pfam" id="PF10596">
    <property type="entry name" value="U6-snRNA_bdg"/>
    <property type="match status" value="1"/>
</dbReference>
<comment type="caution">
    <text evidence="3">The sequence shown here is derived from an EMBL/GenBank/DDBJ whole genome shotgun (WGS) entry which is preliminary data.</text>
</comment>
<dbReference type="GO" id="GO:0017070">
    <property type="term" value="F:U6 snRNA binding"/>
    <property type="evidence" value="ECO:0007669"/>
    <property type="project" value="InterPro"/>
</dbReference>
<evidence type="ECO:0000313" key="4">
    <source>
        <dbReference type="Proteomes" id="UP000789405"/>
    </source>
</evidence>
<evidence type="ECO:0000313" key="3">
    <source>
        <dbReference type="EMBL" id="CAG8541515.1"/>
    </source>
</evidence>
<dbReference type="OrthoDB" id="1931567at2759"/>
<dbReference type="InterPro" id="IPR049229">
    <property type="entry name" value="DUF6826"/>
</dbReference>
<dbReference type="PANTHER" id="PTHR11140:SF0">
    <property type="entry name" value="PRE-MRNA-PROCESSING-SPLICING FACTOR 8"/>
    <property type="match status" value="1"/>
</dbReference>
<evidence type="ECO:0000259" key="2">
    <source>
        <dbReference type="Pfam" id="PF20713"/>
    </source>
</evidence>
<dbReference type="EMBL" id="CAJVPY010001911">
    <property type="protein sequence ID" value="CAG8541515.1"/>
    <property type="molecule type" value="Genomic_DNA"/>
</dbReference>
<organism evidence="3 4">
    <name type="scientific">Dentiscutata erythropus</name>
    <dbReference type="NCBI Taxonomy" id="1348616"/>
    <lineage>
        <taxon>Eukaryota</taxon>
        <taxon>Fungi</taxon>
        <taxon>Fungi incertae sedis</taxon>
        <taxon>Mucoromycota</taxon>
        <taxon>Glomeromycotina</taxon>
        <taxon>Glomeromycetes</taxon>
        <taxon>Diversisporales</taxon>
        <taxon>Gigasporaceae</taxon>
        <taxon>Dentiscutata</taxon>
    </lineage>
</organism>
<dbReference type="GO" id="GO:0005682">
    <property type="term" value="C:U5 snRNP"/>
    <property type="evidence" value="ECO:0007669"/>
    <property type="project" value="TreeGrafter"/>
</dbReference>
<reference evidence="3" key="1">
    <citation type="submission" date="2021-06" db="EMBL/GenBank/DDBJ databases">
        <authorList>
            <person name="Kallberg Y."/>
            <person name="Tangrot J."/>
            <person name="Rosling A."/>
        </authorList>
    </citation>
    <scope>NUCLEOTIDE SEQUENCE</scope>
    <source>
        <strain evidence="3">MA453B</strain>
    </source>
</reference>
<dbReference type="GO" id="GO:0000244">
    <property type="term" value="P:spliceosomal tri-snRNP complex assembly"/>
    <property type="evidence" value="ECO:0007669"/>
    <property type="project" value="TreeGrafter"/>
</dbReference>
<dbReference type="GO" id="GO:0030619">
    <property type="term" value="F:U1 snRNA binding"/>
    <property type="evidence" value="ECO:0007669"/>
    <property type="project" value="TreeGrafter"/>
</dbReference>
<dbReference type="InterPro" id="IPR027652">
    <property type="entry name" value="PRP8"/>
</dbReference>
<dbReference type="GO" id="GO:0097157">
    <property type="term" value="F:pre-mRNA intronic binding"/>
    <property type="evidence" value="ECO:0007669"/>
    <property type="project" value="TreeGrafter"/>
</dbReference>
<proteinExistence type="predicted"/>
<dbReference type="GO" id="GO:0030620">
    <property type="term" value="F:U2 snRNA binding"/>
    <property type="evidence" value="ECO:0007669"/>
    <property type="project" value="TreeGrafter"/>
</dbReference>
<dbReference type="AlphaFoldDB" id="A0A9N9ASG2"/>
<feature type="domain" description="Pre-mRNA-processing-splicing factor 8 U6-snRNA-binding" evidence="1">
    <location>
        <begin position="228"/>
        <end position="269"/>
    </location>
</feature>